<proteinExistence type="predicted"/>
<accession>A0A2P4X6P2</accession>
<organism evidence="1 2">
    <name type="scientific">Phytophthora palmivora</name>
    <dbReference type="NCBI Taxonomy" id="4796"/>
    <lineage>
        <taxon>Eukaryota</taxon>
        <taxon>Sar</taxon>
        <taxon>Stramenopiles</taxon>
        <taxon>Oomycota</taxon>
        <taxon>Peronosporomycetes</taxon>
        <taxon>Peronosporales</taxon>
        <taxon>Peronosporaceae</taxon>
        <taxon>Phytophthora</taxon>
    </lineage>
</organism>
<sequence length="67" mass="7485">MAGDRLKAVQRGVEERTDVVTKVVTSETEFYHEPVDVVVACLAFHVLAEKPPHYGVQEDKTSVEETN</sequence>
<gene>
    <name evidence="1" type="ORF">PHPALM_29821</name>
</gene>
<dbReference type="OrthoDB" id="6770063at2759"/>
<dbReference type="Proteomes" id="UP000237271">
    <property type="component" value="Unassembled WGS sequence"/>
</dbReference>
<name>A0A2P4X6P2_9STRA</name>
<keyword evidence="2" id="KW-1185">Reference proteome</keyword>
<reference evidence="1 2" key="1">
    <citation type="journal article" date="2017" name="Genome Biol. Evol.">
        <title>Phytophthora megakarya and P. palmivora, closely related causal agents of cacao black pod rot, underwent increases in genome sizes and gene numbers by different mechanisms.</title>
        <authorList>
            <person name="Ali S.S."/>
            <person name="Shao J."/>
            <person name="Lary D.J."/>
            <person name="Kronmiller B."/>
            <person name="Shen D."/>
            <person name="Strem M.D."/>
            <person name="Amoako-Attah I."/>
            <person name="Akrofi A.Y."/>
            <person name="Begoude B.A."/>
            <person name="Ten Hoopen G.M."/>
            <person name="Coulibaly K."/>
            <person name="Kebe B.I."/>
            <person name="Melnick R.L."/>
            <person name="Guiltinan M.J."/>
            <person name="Tyler B.M."/>
            <person name="Meinhardt L.W."/>
            <person name="Bailey B.A."/>
        </authorList>
    </citation>
    <scope>NUCLEOTIDE SEQUENCE [LARGE SCALE GENOMIC DNA]</scope>
    <source>
        <strain evidence="2">sbr112.9</strain>
    </source>
</reference>
<evidence type="ECO:0000313" key="1">
    <source>
        <dbReference type="EMBL" id="POM61200.1"/>
    </source>
</evidence>
<dbReference type="AlphaFoldDB" id="A0A2P4X6P2"/>
<dbReference type="EMBL" id="NCKW01016201">
    <property type="protein sequence ID" value="POM61200.1"/>
    <property type="molecule type" value="Genomic_DNA"/>
</dbReference>
<evidence type="ECO:0000313" key="2">
    <source>
        <dbReference type="Proteomes" id="UP000237271"/>
    </source>
</evidence>
<comment type="caution">
    <text evidence="1">The sequence shown here is derived from an EMBL/GenBank/DDBJ whole genome shotgun (WGS) entry which is preliminary data.</text>
</comment>
<protein>
    <submittedName>
        <fullName evidence="1">Uncharacterized protein</fullName>
    </submittedName>
</protein>